<dbReference type="EMBL" id="JAVDWA010000003">
    <property type="protein sequence ID" value="MDR7073359.1"/>
    <property type="molecule type" value="Genomic_DNA"/>
</dbReference>
<evidence type="ECO:0000313" key="1">
    <source>
        <dbReference type="EMBL" id="MDR7073359.1"/>
    </source>
</evidence>
<accession>A0ABU1U1K9</accession>
<evidence type="ECO:0008006" key="3">
    <source>
        <dbReference type="Google" id="ProtNLM"/>
    </source>
</evidence>
<organism evidence="1 2">
    <name type="scientific">Fictibacillus barbaricus</name>
    <dbReference type="NCBI Taxonomy" id="182136"/>
    <lineage>
        <taxon>Bacteria</taxon>
        <taxon>Bacillati</taxon>
        <taxon>Bacillota</taxon>
        <taxon>Bacilli</taxon>
        <taxon>Bacillales</taxon>
        <taxon>Fictibacillaceae</taxon>
        <taxon>Fictibacillus</taxon>
    </lineage>
</organism>
<protein>
    <recommendedName>
        <fullName evidence="3">Spo0E like sporulation regulatory protein</fullName>
    </recommendedName>
</protein>
<dbReference type="RefSeq" id="WP_310258857.1">
    <property type="nucleotide sequence ID" value="NZ_JAVDWA010000003.1"/>
</dbReference>
<reference evidence="1 2" key="1">
    <citation type="submission" date="2023-07" db="EMBL/GenBank/DDBJ databases">
        <title>Sorghum-associated microbial communities from plants grown in Nebraska, USA.</title>
        <authorList>
            <person name="Schachtman D."/>
        </authorList>
    </citation>
    <scope>NUCLEOTIDE SEQUENCE [LARGE SCALE GENOMIC DNA]</scope>
    <source>
        <strain evidence="1 2">BE211</strain>
    </source>
</reference>
<sequence>MGSFELLTQEKLKRILIDVKQQGENLLIEDAIDMINELKKQILASITPKRLGA</sequence>
<keyword evidence="2" id="KW-1185">Reference proteome</keyword>
<proteinExistence type="predicted"/>
<comment type="caution">
    <text evidence="1">The sequence shown here is derived from an EMBL/GenBank/DDBJ whole genome shotgun (WGS) entry which is preliminary data.</text>
</comment>
<gene>
    <name evidence="1" type="ORF">J2X07_002345</name>
</gene>
<evidence type="ECO:0000313" key="2">
    <source>
        <dbReference type="Proteomes" id="UP001258181"/>
    </source>
</evidence>
<name>A0ABU1U1K9_9BACL</name>
<dbReference type="Proteomes" id="UP001258181">
    <property type="component" value="Unassembled WGS sequence"/>
</dbReference>